<accession>A0A7S2GFP1</accession>
<proteinExistence type="predicted"/>
<dbReference type="EMBL" id="HBGS01041094">
    <property type="protein sequence ID" value="CAD9450617.1"/>
    <property type="molecule type" value="Transcribed_RNA"/>
</dbReference>
<dbReference type="AlphaFoldDB" id="A0A7S2GFP1"/>
<evidence type="ECO:0000313" key="2">
    <source>
        <dbReference type="EMBL" id="CAD9450617.1"/>
    </source>
</evidence>
<name>A0A7S2GFP1_9STRA</name>
<sequence length="101" mass="11283">MVQMAEKPPSASMVRMYQAGDRKKGEDPHGNRGEEDRVAEGGSVGEDNMFWREDGKICRPDRHSSSTREGAHVGVREPRGNGTRQPGVDLNDSRYFHRSKG</sequence>
<feature type="region of interest" description="Disordered" evidence="1">
    <location>
        <begin position="1"/>
        <end position="101"/>
    </location>
</feature>
<feature type="compositionally biased region" description="Basic and acidic residues" evidence="1">
    <location>
        <begin position="20"/>
        <end position="39"/>
    </location>
</feature>
<feature type="compositionally biased region" description="Basic and acidic residues" evidence="1">
    <location>
        <begin position="49"/>
        <end position="79"/>
    </location>
</feature>
<evidence type="ECO:0000256" key="1">
    <source>
        <dbReference type="SAM" id="MobiDB-lite"/>
    </source>
</evidence>
<gene>
    <name evidence="2" type="ORF">DSPE1174_LOCUS21148</name>
</gene>
<protein>
    <submittedName>
        <fullName evidence="2">Uncharacterized protein</fullName>
    </submittedName>
</protein>
<reference evidence="2" key="1">
    <citation type="submission" date="2021-01" db="EMBL/GenBank/DDBJ databases">
        <authorList>
            <person name="Corre E."/>
            <person name="Pelletier E."/>
            <person name="Niang G."/>
            <person name="Scheremetjew M."/>
            <person name="Finn R."/>
            <person name="Kale V."/>
            <person name="Holt S."/>
            <person name="Cochrane G."/>
            <person name="Meng A."/>
            <person name="Brown T."/>
            <person name="Cohen L."/>
        </authorList>
    </citation>
    <scope>NUCLEOTIDE SEQUENCE</scope>
    <source>
        <strain evidence="2">CCMP1381</strain>
    </source>
</reference>
<organism evidence="2">
    <name type="scientific">Octactis speculum</name>
    <dbReference type="NCBI Taxonomy" id="3111310"/>
    <lineage>
        <taxon>Eukaryota</taxon>
        <taxon>Sar</taxon>
        <taxon>Stramenopiles</taxon>
        <taxon>Ochrophyta</taxon>
        <taxon>Dictyochophyceae</taxon>
        <taxon>Dictyochales</taxon>
        <taxon>Dictyochaceae</taxon>
        <taxon>Octactis</taxon>
    </lineage>
</organism>